<comment type="function">
    <text evidence="2">Antitoxin component of a type II toxin-antitoxin (TA) system.</text>
</comment>
<dbReference type="Proteomes" id="UP000317593">
    <property type="component" value="Unassembled WGS sequence"/>
</dbReference>
<organism evidence="3 4">
    <name type="scientific">Fodinibius sediminis</name>
    <dbReference type="NCBI Taxonomy" id="1214077"/>
    <lineage>
        <taxon>Bacteria</taxon>
        <taxon>Pseudomonadati</taxon>
        <taxon>Balneolota</taxon>
        <taxon>Balneolia</taxon>
        <taxon>Balneolales</taxon>
        <taxon>Balneolaceae</taxon>
        <taxon>Fodinibius</taxon>
    </lineage>
</organism>
<dbReference type="SUPFAM" id="SSF143120">
    <property type="entry name" value="YefM-like"/>
    <property type="match status" value="1"/>
</dbReference>
<dbReference type="RefSeq" id="WP_142715583.1">
    <property type="nucleotide sequence ID" value="NZ_FXTH01000017.1"/>
</dbReference>
<dbReference type="PANTHER" id="PTHR33713:SF11">
    <property type="entry name" value="PREVENT-HOST-DEATH FAMILY PROTEIN"/>
    <property type="match status" value="1"/>
</dbReference>
<evidence type="ECO:0000313" key="4">
    <source>
        <dbReference type="Proteomes" id="UP000317593"/>
    </source>
</evidence>
<comment type="similarity">
    <text evidence="1 2">Belongs to the phD/YefM antitoxin family.</text>
</comment>
<name>A0A521EK27_9BACT</name>
<dbReference type="PANTHER" id="PTHR33713">
    <property type="entry name" value="ANTITOXIN YAFN-RELATED"/>
    <property type="match status" value="1"/>
</dbReference>
<evidence type="ECO:0000313" key="3">
    <source>
        <dbReference type="EMBL" id="SMO84267.1"/>
    </source>
</evidence>
<dbReference type="InterPro" id="IPR051405">
    <property type="entry name" value="phD/YefM_antitoxin"/>
</dbReference>
<dbReference type="NCBIfam" id="TIGR01552">
    <property type="entry name" value="phd_fam"/>
    <property type="match status" value="1"/>
</dbReference>
<proteinExistence type="inferred from homology"/>
<dbReference type="OrthoDB" id="9809157at2"/>
<dbReference type="EMBL" id="FXTH01000017">
    <property type="protein sequence ID" value="SMO84267.1"/>
    <property type="molecule type" value="Genomic_DNA"/>
</dbReference>
<sequence>MKRVQLDKDIQPLSEFRANAASMIEKVKTEHRPLVITQHGKSSAVLLDVGDYEQLIDTIELLQEINQARQEIEDGKGTQHEEVIGSLKERLGKA</sequence>
<dbReference type="Gene3D" id="3.40.1620.10">
    <property type="entry name" value="YefM-like domain"/>
    <property type="match status" value="1"/>
</dbReference>
<dbReference type="AlphaFoldDB" id="A0A521EK27"/>
<evidence type="ECO:0000256" key="2">
    <source>
        <dbReference type="RuleBase" id="RU362080"/>
    </source>
</evidence>
<keyword evidence="4" id="KW-1185">Reference proteome</keyword>
<reference evidence="3 4" key="1">
    <citation type="submission" date="2017-05" db="EMBL/GenBank/DDBJ databases">
        <authorList>
            <person name="Varghese N."/>
            <person name="Submissions S."/>
        </authorList>
    </citation>
    <scope>NUCLEOTIDE SEQUENCE [LARGE SCALE GENOMIC DNA]</scope>
    <source>
        <strain evidence="3 4">DSM 21194</strain>
    </source>
</reference>
<dbReference type="InterPro" id="IPR006442">
    <property type="entry name" value="Antitoxin_Phd/YefM"/>
</dbReference>
<dbReference type="Pfam" id="PF02604">
    <property type="entry name" value="PhdYeFM_antitox"/>
    <property type="match status" value="1"/>
</dbReference>
<evidence type="ECO:0000256" key="1">
    <source>
        <dbReference type="ARBA" id="ARBA00009981"/>
    </source>
</evidence>
<dbReference type="InterPro" id="IPR036165">
    <property type="entry name" value="YefM-like_sf"/>
</dbReference>
<protein>
    <recommendedName>
        <fullName evidence="2">Antitoxin</fullName>
    </recommendedName>
</protein>
<accession>A0A521EK27</accession>
<gene>
    <name evidence="3" type="ORF">SAMN06265218_1173</name>
</gene>